<dbReference type="GO" id="GO:0005886">
    <property type="term" value="C:plasma membrane"/>
    <property type="evidence" value="ECO:0007669"/>
    <property type="project" value="UniProtKB-SubCell"/>
</dbReference>
<dbReference type="Pfam" id="PF01404">
    <property type="entry name" value="Ephrin_lbd"/>
    <property type="match status" value="1"/>
</dbReference>
<dbReference type="EC" id="2.7.10.1" evidence="3"/>
<dbReference type="PROSITE" id="PS00790">
    <property type="entry name" value="RECEPTOR_TYR_KIN_V_1"/>
    <property type="match status" value="1"/>
</dbReference>
<evidence type="ECO:0000256" key="5">
    <source>
        <dbReference type="ARBA" id="ARBA00022679"/>
    </source>
</evidence>
<keyword evidence="31" id="KW-1185">Reference proteome</keyword>
<name>A0A4W4EY29_ELEEL</name>
<dbReference type="InterPro" id="IPR017441">
    <property type="entry name" value="Protein_kinase_ATP_BS"/>
</dbReference>
<evidence type="ECO:0000256" key="22">
    <source>
        <dbReference type="PIRSR" id="PIRSR000666-2"/>
    </source>
</evidence>
<dbReference type="Pfam" id="PF14575">
    <property type="entry name" value="EphA2_TM"/>
    <property type="match status" value="1"/>
</dbReference>
<dbReference type="PROSITE" id="PS51550">
    <property type="entry name" value="EPH_LBD"/>
    <property type="match status" value="1"/>
</dbReference>
<keyword evidence="5" id="KW-0808">Transferase</keyword>
<evidence type="ECO:0000259" key="28">
    <source>
        <dbReference type="PROSITE" id="PS50853"/>
    </source>
</evidence>
<feature type="domain" description="Protein kinase" evidence="26">
    <location>
        <begin position="621"/>
        <end position="884"/>
    </location>
</feature>
<evidence type="ECO:0000256" key="12">
    <source>
        <dbReference type="ARBA" id="ARBA00022902"/>
    </source>
</evidence>
<dbReference type="FunFam" id="2.60.120.260:FF:000004">
    <property type="entry name" value="Ephrin type-B receptor 2"/>
    <property type="match status" value="1"/>
</dbReference>
<dbReference type="Pfam" id="PF00041">
    <property type="entry name" value="fn3"/>
    <property type="match status" value="2"/>
</dbReference>
<keyword evidence="12" id="KW-0524">Neurogenesis</keyword>
<dbReference type="FunFam" id="3.30.200.20:FF:000001">
    <property type="entry name" value="Ephrin type-A receptor 5"/>
    <property type="match status" value="1"/>
</dbReference>
<dbReference type="Pfam" id="PF07647">
    <property type="entry name" value="SAM_2"/>
    <property type="match status" value="1"/>
</dbReference>
<gene>
    <name evidence="30" type="primary">ephb2a</name>
</gene>
<dbReference type="InterPro" id="IPR008979">
    <property type="entry name" value="Galactose-bd-like_sf"/>
</dbReference>
<dbReference type="FunFam" id="2.60.40.10:FF:000110">
    <property type="entry name" value="Ephrin type-B receptor 2"/>
    <property type="match status" value="1"/>
</dbReference>
<dbReference type="Pfam" id="PF25599">
    <property type="entry name" value="Ephrin_CRD"/>
    <property type="match status" value="1"/>
</dbReference>
<feature type="domain" description="SAM" evidence="27">
    <location>
        <begin position="913"/>
        <end position="977"/>
    </location>
</feature>
<evidence type="ECO:0000256" key="2">
    <source>
        <dbReference type="ARBA" id="ARBA00004279"/>
    </source>
</evidence>
<sequence length="1032" mass="115185">LKSNHSSCIVLMCPHPVFLSDVLMDSTTATAELGWTIYPSLGWEEVSGYDENMNTIRTYQVCNVFDTNQNNWVRTKYIRRRGAQRIHVEIKFSVRDCSSIPNVPGSCKETFNLYYFESDSDVATKAYPAWMENPWVKVDTIAADESFSQVDLGGRVMKINTEVRSFGPVSRHGFYLAFQDYGACMSLIAVRVYYRKCPRAVRNGAVFPETLSGAESTSLVAARGTCVPNAEEVDVPIKLYCNGDGEWLVPIGRCMCKAGHEAVENGTVCKACSSGFFKASQGDQQCLQCPINSRTTTEGATNCVCRNSYYRTDSDPVQMPCTTVPAAPQWVISSVNETSLRLDWGAPRESGGREDVVYNVICKSCGSGRGACTRCGDNVQFLPRQLGLAEPRVHVSNLLAHTQYTFEIQAVNGVSDQSPYSPQFASVNITTNQAAPSVVSIMHQVSRTVDSVTLSWSQPDQPNGVILDYELQYYEKNMAELNASVLRSQTNTVVVRSLKPGAIYVFQVRARTVAGFGRFSGKMYFQTMTEEEYNSSLQEKLPLIVGSAAAGVVFLIAVIVLVFVCNRRGSDRTESEYTDKLQHYTSGHMSPGMKIYIDPFTYEDPNEAVREFAKEIDMSCVKIEQVIGAGEFGEVCSGSLRLPGKREILVAIKTLKSGYTEKQRRDFLSEASIMGQFDQPNIIHLEGVVTKSSPVMIITEFMENGSLDSFLRQNDGQFTVIQLVGMLRGIASGMKYLGDMNYVHRDLAARNILVNSNLVCKVSDFGLSRFLEDDASDPTYTSALGGKIPIRWTAPEAIQYRKFTSSSDVWSYGIVMWEVMSYGERPYWDMSNQDVINAIEQDYRLPPPMDCPNALHQLMLDCWQKDRNNRPKFGQIVNTLDKMIRNPNSLKATTPLSSGMHLPLLDRSTPDFSSFGSVAEWLDAIKMGQYKENFASEDFSTFDAVSQMTLDDILRVGVTLAGHQKKILNSVQVMRVQMNHVQSVEHAAGGMLLARVLLTLRCRPLDPFHSHVLWYVDDDGDDYNDNSIKEPR</sequence>
<keyword evidence="7" id="KW-0732">Signal</keyword>
<reference evidence="30" key="4">
    <citation type="submission" date="2025-08" db="UniProtKB">
        <authorList>
            <consortium name="Ensembl"/>
        </authorList>
    </citation>
    <scope>IDENTIFICATION</scope>
</reference>
<evidence type="ECO:0000256" key="8">
    <source>
        <dbReference type="ARBA" id="ARBA00022737"/>
    </source>
</evidence>
<reference evidence="31" key="1">
    <citation type="journal article" date="2014" name="Science">
        <title>Nonhuman genetics. Genomic basis for the convergent evolution of electric organs.</title>
        <authorList>
            <person name="Gallant J.R."/>
            <person name="Traeger L.L."/>
            <person name="Volkening J.D."/>
            <person name="Moffett H."/>
            <person name="Chen P.H."/>
            <person name="Novina C.D."/>
            <person name="Phillips G.N.Jr."/>
            <person name="Anand R."/>
            <person name="Wells G.B."/>
            <person name="Pinch M."/>
            <person name="Guth R."/>
            <person name="Unguez G.A."/>
            <person name="Albert J.S."/>
            <person name="Zakon H.H."/>
            <person name="Samanta M.P."/>
            <person name="Sussman M.R."/>
        </authorList>
    </citation>
    <scope>NUCLEOTIDE SEQUENCE [LARGE SCALE GENOMIC DNA]</scope>
</reference>
<dbReference type="SMART" id="SM00454">
    <property type="entry name" value="SAM"/>
    <property type="match status" value="1"/>
</dbReference>
<evidence type="ECO:0000256" key="19">
    <source>
        <dbReference type="ARBA" id="ARBA00051243"/>
    </source>
</evidence>
<dbReference type="SUPFAM" id="SSF57184">
    <property type="entry name" value="Growth factor receptor domain"/>
    <property type="match status" value="1"/>
</dbReference>
<dbReference type="PIRSF" id="PIRSF000666">
    <property type="entry name" value="TyrPK_ephrin_receptor"/>
    <property type="match status" value="1"/>
</dbReference>
<evidence type="ECO:0000256" key="23">
    <source>
        <dbReference type="PIRSR" id="PIRSR000666-3"/>
    </source>
</evidence>
<dbReference type="AlphaFoldDB" id="A0A4W4EY29"/>
<dbReference type="SUPFAM" id="SSF49785">
    <property type="entry name" value="Galactose-binding domain-like"/>
    <property type="match status" value="1"/>
</dbReference>
<keyword evidence="17" id="KW-0325">Glycoprotein</keyword>
<dbReference type="FunFam" id="2.10.50.10:FF:000001">
    <property type="entry name" value="Ephrin type-A receptor 5"/>
    <property type="match status" value="1"/>
</dbReference>
<dbReference type="Gene3D" id="1.10.510.10">
    <property type="entry name" value="Transferase(Phosphotransferase) domain 1"/>
    <property type="match status" value="1"/>
</dbReference>
<evidence type="ECO:0000313" key="30">
    <source>
        <dbReference type="Ensembl" id="ENSEEEP00000017265.2"/>
    </source>
</evidence>
<dbReference type="PANTHER" id="PTHR46877:SF11">
    <property type="entry name" value="EPHRIN TYPE-B RECEPTOR 2"/>
    <property type="match status" value="1"/>
</dbReference>
<dbReference type="GO" id="GO:0005005">
    <property type="term" value="F:transmembrane-ephrin receptor activity"/>
    <property type="evidence" value="ECO:0007669"/>
    <property type="project" value="TreeGrafter"/>
</dbReference>
<dbReference type="OMA" id="RNCAHGE"/>
<keyword evidence="18" id="KW-0966">Cell projection</keyword>
<keyword evidence="10" id="KW-0418">Kinase</keyword>
<organism evidence="30 31">
    <name type="scientific">Electrophorus electricus</name>
    <name type="common">Electric eel</name>
    <name type="synonym">Gymnotus electricus</name>
    <dbReference type="NCBI Taxonomy" id="8005"/>
    <lineage>
        <taxon>Eukaryota</taxon>
        <taxon>Metazoa</taxon>
        <taxon>Chordata</taxon>
        <taxon>Craniata</taxon>
        <taxon>Vertebrata</taxon>
        <taxon>Euteleostomi</taxon>
        <taxon>Actinopterygii</taxon>
        <taxon>Neopterygii</taxon>
        <taxon>Teleostei</taxon>
        <taxon>Ostariophysi</taxon>
        <taxon>Gymnotiformes</taxon>
        <taxon>Gymnotoidei</taxon>
        <taxon>Gymnotidae</taxon>
        <taxon>Electrophorus</taxon>
    </lineage>
</organism>
<dbReference type="PROSITE" id="PS00107">
    <property type="entry name" value="PROTEIN_KINASE_ATP"/>
    <property type="match status" value="1"/>
</dbReference>
<evidence type="ECO:0000256" key="18">
    <source>
        <dbReference type="ARBA" id="ARBA00023273"/>
    </source>
</evidence>
<dbReference type="PROSITE" id="PS00109">
    <property type="entry name" value="PROTEIN_KINASE_TYR"/>
    <property type="match status" value="1"/>
</dbReference>
<dbReference type="Gene3D" id="2.10.50.10">
    <property type="entry name" value="Tumor Necrosis Factor Receptor, subunit A, domain 2"/>
    <property type="match status" value="1"/>
</dbReference>
<reference evidence="30" key="3">
    <citation type="submission" date="2020-05" db="EMBL/GenBank/DDBJ databases">
        <title>Electrophorus electricus (electric eel) genome, fEleEle1, primary haplotype.</title>
        <authorList>
            <person name="Myers G."/>
            <person name="Meyer A."/>
            <person name="Fedrigo O."/>
            <person name="Formenti G."/>
            <person name="Rhie A."/>
            <person name="Tracey A."/>
            <person name="Sims Y."/>
            <person name="Jarvis E.D."/>
        </authorList>
    </citation>
    <scope>NUCLEOTIDE SEQUENCE [LARGE SCALE GENOMIC DNA]</scope>
</reference>
<evidence type="ECO:0000256" key="9">
    <source>
        <dbReference type="ARBA" id="ARBA00022741"/>
    </source>
</evidence>
<evidence type="ECO:0000256" key="4">
    <source>
        <dbReference type="ARBA" id="ARBA00022475"/>
    </source>
</evidence>
<evidence type="ECO:0000256" key="13">
    <source>
        <dbReference type="ARBA" id="ARBA00022989"/>
    </source>
</evidence>
<evidence type="ECO:0000256" key="11">
    <source>
        <dbReference type="ARBA" id="ARBA00022840"/>
    </source>
</evidence>
<reference evidence="31" key="2">
    <citation type="journal article" date="2017" name="Sci. Adv.">
        <title>A tail of two voltages: Proteomic comparison of the three electric organs of the electric eel.</title>
        <authorList>
            <person name="Traeger L.L."/>
            <person name="Sabat G."/>
            <person name="Barrett-Wilt G.A."/>
            <person name="Wells G.B."/>
            <person name="Sussman M.R."/>
        </authorList>
    </citation>
    <scope>NUCLEOTIDE SEQUENCE [LARGE SCALE GENOMIC DNA]</scope>
</reference>
<dbReference type="InterPro" id="IPR027936">
    <property type="entry name" value="Eph_TM"/>
</dbReference>
<dbReference type="InterPro" id="IPR036116">
    <property type="entry name" value="FN3_sf"/>
</dbReference>
<dbReference type="Pfam" id="PF07714">
    <property type="entry name" value="PK_Tyr_Ser-Thr"/>
    <property type="match status" value="1"/>
</dbReference>
<comment type="subcellular location">
    <subcellularLocation>
        <location evidence="1">Cell membrane</location>
        <topology evidence="1">Single-pass type I membrane protein</topology>
    </subcellularLocation>
    <subcellularLocation>
        <location evidence="2">Cell projection</location>
        <location evidence="2">Dendrite</location>
    </subcellularLocation>
</comment>
<dbReference type="Proteomes" id="UP000314983">
    <property type="component" value="Chromosome 24"/>
</dbReference>
<evidence type="ECO:0000256" key="7">
    <source>
        <dbReference type="ARBA" id="ARBA00022729"/>
    </source>
</evidence>
<accession>A0A4W4EY29</accession>
<evidence type="ECO:0000256" key="10">
    <source>
        <dbReference type="ARBA" id="ARBA00022777"/>
    </source>
</evidence>
<feature type="disulfide bond" evidence="23">
    <location>
        <begin position="62"/>
        <end position="184"/>
    </location>
</feature>
<evidence type="ECO:0000256" key="15">
    <source>
        <dbReference type="ARBA" id="ARBA00023137"/>
    </source>
</evidence>
<dbReference type="SMART" id="SM00615">
    <property type="entry name" value="EPH_lbd"/>
    <property type="match status" value="1"/>
</dbReference>
<keyword evidence="16" id="KW-0675">Receptor</keyword>
<keyword evidence="23" id="KW-1015">Disulfide bond</keyword>
<dbReference type="PROSITE" id="PS50853">
    <property type="entry name" value="FN3"/>
    <property type="match status" value="2"/>
</dbReference>
<dbReference type="InterPro" id="IPR008266">
    <property type="entry name" value="Tyr_kinase_AS"/>
</dbReference>
<feature type="binding site" evidence="22 24">
    <location>
        <position position="653"/>
    </location>
    <ligand>
        <name>ATP</name>
        <dbReference type="ChEBI" id="CHEBI:30616"/>
    </ligand>
</feature>
<keyword evidence="9 22" id="KW-0547">Nucleotide-binding</keyword>
<evidence type="ECO:0000256" key="17">
    <source>
        <dbReference type="ARBA" id="ARBA00023180"/>
    </source>
</evidence>
<dbReference type="CDD" id="cd00063">
    <property type="entry name" value="FN3"/>
    <property type="match status" value="2"/>
</dbReference>
<dbReference type="SMART" id="SM01411">
    <property type="entry name" value="Ephrin_rec_like"/>
    <property type="match status" value="1"/>
</dbReference>
<dbReference type="GeneTree" id="ENSGT00940000155503"/>
<feature type="domain" description="Fibronectin type-III" evidence="28">
    <location>
        <begin position="324"/>
        <end position="434"/>
    </location>
</feature>
<feature type="binding site" evidence="22">
    <location>
        <begin position="627"/>
        <end position="635"/>
    </location>
    <ligand>
        <name>ATP</name>
        <dbReference type="ChEBI" id="CHEBI:30616"/>
    </ligand>
</feature>
<dbReference type="InterPro" id="IPR003961">
    <property type="entry name" value="FN3_dom"/>
</dbReference>
<keyword evidence="8" id="KW-0677">Repeat</keyword>
<dbReference type="FunFam" id="1.10.510.10:FF:000015">
    <property type="entry name" value="Ephrin type-B receptor 2"/>
    <property type="match status" value="1"/>
</dbReference>
<feature type="domain" description="Eph LBD" evidence="29">
    <location>
        <begin position="20"/>
        <end position="202"/>
    </location>
</feature>
<dbReference type="SUPFAM" id="SSF49265">
    <property type="entry name" value="Fibronectin type III"/>
    <property type="match status" value="1"/>
</dbReference>
<evidence type="ECO:0000256" key="1">
    <source>
        <dbReference type="ARBA" id="ARBA00004251"/>
    </source>
</evidence>
<dbReference type="InterPro" id="IPR000719">
    <property type="entry name" value="Prot_kinase_dom"/>
</dbReference>
<dbReference type="SUPFAM" id="SSF56112">
    <property type="entry name" value="Protein kinase-like (PK-like)"/>
    <property type="match status" value="1"/>
</dbReference>
<reference evidence="30" key="5">
    <citation type="submission" date="2025-09" db="UniProtKB">
        <authorList>
            <consortium name="Ensembl"/>
        </authorList>
    </citation>
    <scope>IDENTIFICATION</scope>
</reference>
<dbReference type="FunFam" id="2.60.40.1770:FF:000001">
    <property type="entry name" value="Ephrin type-A receptor 5"/>
    <property type="match status" value="1"/>
</dbReference>
<dbReference type="STRING" id="8005.ENSEEEP00000017265"/>
<evidence type="ECO:0000256" key="16">
    <source>
        <dbReference type="ARBA" id="ARBA00023170"/>
    </source>
</evidence>
<dbReference type="InterPro" id="IPR011641">
    <property type="entry name" value="Tyr-kin_ephrin_A/B_rcpt-like"/>
</dbReference>
<dbReference type="CDD" id="cd05065">
    <property type="entry name" value="PTKc_EphR_B"/>
    <property type="match status" value="1"/>
</dbReference>
<dbReference type="InterPro" id="IPR011009">
    <property type="entry name" value="Kinase-like_dom_sf"/>
</dbReference>
<dbReference type="Ensembl" id="ENSEEET00000017462.2">
    <property type="protein sequence ID" value="ENSEEEP00000017265.2"/>
    <property type="gene ID" value="ENSEEEG00000008532.2"/>
</dbReference>
<evidence type="ECO:0000259" key="26">
    <source>
        <dbReference type="PROSITE" id="PS50011"/>
    </source>
</evidence>
<dbReference type="InterPro" id="IPR013783">
    <property type="entry name" value="Ig-like_fold"/>
</dbReference>
<dbReference type="SMART" id="SM00060">
    <property type="entry name" value="FN3"/>
    <property type="match status" value="2"/>
</dbReference>
<dbReference type="FunFam" id="1.10.150.50:FF:000001">
    <property type="entry name" value="Ephrin type-A receptor 5"/>
    <property type="match status" value="1"/>
</dbReference>
<keyword evidence="4" id="KW-1003">Cell membrane</keyword>
<dbReference type="PROSITE" id="PS50105">
    <property type="entry name" value="SAM_DOMAIN"/>
    <property type="match status" value="1"/>
</dbReference>
<evidence type="ECO:0000256" key="24">
    <source>
        <dbReference type="PROSITE-ProRule" id="PRU10141"/>
    </source>
</evidence>
<evidence type="ECO:0000259" key="29">
    <source>
        <dbReference type="PROSITE" id="PS51550"/>
    </source>
</evidence>
<evidence type="ECO:0000256" key="21">
    <source>
        <dbReference type="PIRSR" id="PIRSR000666-1"/>
    </source>
</evidence>
<dbReference type="InterPro" id="IPR016257">
    <property type="entry name" value="Tyr_kinase_ephrin_rcpt"/>
</dbReference>
<evidence type="ECO:0000259" key="27">
    <source>
        <dbReference type="PROSITE" id="PS50105"/>
    </source>
</evidence>
<dbReference type="GO" id="GO:0005524">
    <property type="term" value="F:ATP binding"/>
    <property type="evidence" value="ECO:0007669"/>
    <property type="project" value="UniProtKB-UniRule"/>
</dbReference>
<dbReference type="InterPro" id="IPR020635">
    <property type="entry name" value="Tyr_kinase_cat_dom"/>
</dbReference>
<dbReference type="FunFam" id="2.60.40.10:FF:000041">
    <property type="entry name" value="ephrin type-A receptor 3"/>
    <property type="match status" value="1"/>
</dbReference>
<dbReference type="Gene3D" id="2.60.40.1770">
    <property type="entry name" value="ephrin a2 ectodomain"/>
    <property type="match status" value="1"/>
</dbReference>
<dbReference type="InterPro" id="IPR050449">
    <property type="entry name" value="Ephrin_rcpt_TKs"/>
</dbReference>
<dbReference type="SUPFAM" id="SSF47769">
    <property type="entry name" value="SAM/Pointed domain"/>
    <property type="match status" value="1"/>
</dbReference>
<comment type="function">
    <text evidence="20">Receptor tyrosine kinase which binds promiscuously transmembrane ephrin-B family ligands residing on adjacent cells, leading to contact-dependent bidirectional signaling into neighboring cells. The signaling pathway downstream of the receptor is referred to as forward signaling while the signaling pathway downstream of the ephrin ligand is referred to as reverse signaling. Together with its cognate ligand/functional ligand EFNB2 is involved in the regulation of cell adhesion and cell migration, and plays a central role in heart morphogenesis, angiogenesis and blood vessel remodeling and permeability. EPHB4-mediated forward signaling controls cellular repulsion and segregation from EFNB2-expressing cells. Involved in somitogenesis.</text>
</comment>
<dbReference type="GO" id="GO:0007411">
    <property type="term" value="P:axon guidance"/>
    <property type="evidence" value="ECO:0007669"/>
    <property type="project" value="TreeGrafter"/>
</dbReference>
<dbReference type="PANTHER" id="PTHR46877">
    <property type="entry name" value="EPH RECEPTOR A5"/>
    <property type="match status" value="1"/>
</dbReference>
<dbReference type="PROSITE" id="PS50011">
    <property type="entry name" value="PROTEIN_KINASE_DOM"/>
    <property type="match status" value="1"/>
</dbReference>
<dbReference type="Pfam" id="PF07699">
    <property type="entry name" value="Ephrin_rec_like"/>
    <property type="match status" value="1"/>
</dbReference>
<feature type="disulfide bond" evidence="23">
    <location>
        <begin position="97"/>
        <end position="107"/>
    </location>
</feature>
<dbReference type="PROSITE" id="PS00791">
    <property type="entry name" value="RECEPTOR_TYR_KIN_V_2"/>
    <property type="match status" value="1"/>
</dbReference>
<evidence type="ECO:0000256" key="6">
    <source>
        <dbReference type="ARBA" id="ARBA00022692"/>
    </source>
</evidence>
<protein>
    <recommendedName>
        <fullName evidence="3">receptor protein-tyrosine kinase</fullName>
        <ecNumber evidence="3">2.7.10.1</ecNumber>
    </recommendedName>
</protein>
<evidence type="ECO:0000256" key="14">
    <source>
        <dbReference type="ARBA" id="ARBA00023136"/>
    </source>
</evidence>
<dbReference type="Gene3D" id="1.10.150.50">
    <property type="entry name" value="Transcription Factor, Ets-1"/>
    <property type="match status" value="1"/>
</dbReference>
<evidence type="ECO:0000256" key="25">
    <source>
        <dbReference type="SAM" id="Phobius"/>
    </source>
</evidence>
<dbReference type="GO" id="GO:0030425">
    <property type="term" value="C:dendrite"/>
    <property type="evidence" value="ECO:0007669"/>
    <property type="project" value="UniProtKB-SubCell"/>
</dbReference>
<dbReference type="Gene3D" id="2.60.40.10">
    <property type="entry name" value="Immunoglobulins"/>
    <property type="match status" value="2"/>
</dbReference>
<evidence type="ECO:0000256" key="20">
    <source>
        <dbReference type="ARBA" id="ARBA00055965"/>
    </source>
</evidence>
<keyword evidence="14 25" id="KW-0472">Membrane</keyword>
<feature type="domain" description="Fibronectin type-III" evidence="28">
    <location>
        <begin position="435"/>
        <end position="532"/>
    </location>
</feature>
<keyword evidence="15" id="KW-0829">Tyrosine-protein kinase</keyword>
<keyword evidence="6 25" id="KW-0812">Transmembrane</keyword>
<dbReference type="InterPro" id="IPR009030">
    <property type="entry name" value="Growth_fac_rcpt_cys_sf"/>
</dbReference>
<dbReference type="InterPro" id="IPR013761">
    <property type="entry name" value="SAM/pointed_sf"/>
</dbReference>
<evidence type="ECO:0000313" key="31">
    <source>
        <dbReference type="Proteomes" id="UP000314983"/>
    </source>
</evidence>
<dbReference type="Gene3D" id="3.30.200.20">
    <property type="entry name" value="Phosphorylase Kinase, domain 1"/>
    <property type="match status" value="1"/>
</dbReference>
<feature type="active site" description="Proton acceptor" evidence="21">
    <location>
        <position position="746"/>
    </location>
</feature>
<dbReference type="PRINTS" id="PR00109">
    <property type="entry name" value="TYRKINASE"/>
</dbReference>
<dbReference type="InterPro" id="IPR001245">
    <property type="entry name" value="Ser-Thr/Tyr_kinase_cat_dom"/>
</dbReference>
<feature type="transmembrane region" description="Helical" evidence="25">
    <location>
        <begin position="543"/>
        <end position="565"/>
    </location>
</feature>
<dbReference type="Gene3D" id="2.60.120.260">
    <property type="entry name" value="Galactose-binding domain-like"/>
    <property type="match status" value="1"/>
</dbReference>
<dbReference type="PRINTS" id="PR00014">
    <property type="entry name" value="FNTYPEIII"/>
</dbReference>
<dbReference type="InterPro" id="IPR001090">
    <property type="entry name" value="Ephrin_rcpt_lig-bd_dom"/>
</dbReference>
<dbReference type="InterPro" id="IPR001660">
    <property type="entry name" value="SAM"/>
</dbReference>
<proteinExistence type="predicted"/>
<keyword evidence="13 25" id="KW-1133">Transmembrane helix</keyword>
<comment type="catalytic activity">
    <reaction evidence="19">
        <text>L-tyrosyl-[protein] + ATP = O-phospho-L-tyrosyl-[protein] + ADP + H(+)</text>
        <dbReference type="Rhea" id="RHEA:10596"/>
        <dbReference type="Rhea" id="RHEA-COMP:10136"/>
        <dbReference type="Rhea" id="RHEA-COMP:20101"/>
        <dbReference type="ChEBI" id="CHEBI:15378"/>
        <dbReference type="ChEBI" id="CHEBI:30616"/>
        <dbReference type="ChEBI" id="CHEBI:46858"/>
        <dbReference type="ChEBI" id="CHEBI:61978"/>
        <dbReference type="ChEBI" id="CHEBI:456216"/>
        <dbReference type="EC" id="2.7.10.1"/>
    </reaction>
</comment>
<dbReference type="SMART" id="SM00219">
    <property type="entry name" value="TyrKc"/>
    <property type="match status" value="1"/>
</dbReference>
<evidence type="ECO:0000256" key="3">
    <source>
        <dbReference type="ARBA" id="ARBA00011902"/>
    </source>
</evidence>
<dbReference type="InterPro" id="IPR001426">
    <property type="entry name" value="Tyr_kinase_rcpt_V_CS"/>
</dbReference>
<keyword evidence="11 22" id="KW-0067">ATP-binding</keyword>